<keyword evidence="7 10" id="KW-1133">Transmembrane helix</keyword>
<comment type="similarity">
    <text evidence="9">Belongs to the binding-protein-dependent transport system permease family. LivHM subfamily.</text>
</comment>
<feature type="transmembrane region" description="Helical" evidence="10">
    <location>
        <begin position="42"/>
        <end position="58"/>
    </location>
</feature>
<evidence type="ECO:0000256" key="4">
    <source>
        <dbReference type="ARBA" id="ARBA00022519"/>
    </source>
</evidence>
<evidence type="ECO:0000256" key="2">
    <source>
        <dbReference type="ARBA" id="ARBA00022448"/>
    </source>
</evidence>
<organism evidence="11">
    <name type="scientific">marine metagenome</name>
    <dbReference type="NCBI Taxonomy" id="408172"/>
    <lineage>
        <taxon>unclassified sequences</taxon>
        <taxon>metagenomes</taxon>
        <taxon>ecological metagenomes</taxon>
    </lineage>
</organism>
<dbReference type="EMBL" id="UINC01002745">
    <property type="protein sequence ID" value="SUZ99864.1"/>
    <property type="molecule type" value="Genomic_DNA"/>
</dbReference>
<evidence type="ECO:0008006" key="12">
    <source>
        <dbReference type="Google" id="ProtNLM"/>
    </source>
</evidence>
<evidence type="ECO:0000256" key="9">
    <source>
        <dbReference type="ARBA" id="ARBA00037998"/>
    </source>
</evidence>
<feature type="transmembrane region" description="Helical" evidence="10">
    <location>
        <begin position="189"/>
        <end position="210"/>
    </location>
</feature>
<sequence>VDFINFYFLPGIVLGSIYALGAIGVSLVFGILRFANFSHGELMLIGAYITYALIHFTGLHPLAILPIAMIFTGVVALGIDHVFYRPFRTSKATIVIVASFGVALMARSAVQIIWGVDPVSYSPGQIQKPIILFDSLRIFSKHIWIVSCAIVLMLTIHVILTYTKTGKAMRAMSDSTELARLTGIETEKIVRATWLLGAALAASAGVFLAWDTHLHTMMGFYMLLPMFAAAILGGIGQPYGAMVGGLVIGLAEELSSYPWIGGEPLLPPAYKGGVAFAVMVMMLIWRPSGLFRGRVF</sequence>
<comment type="subcellular location">
    <subcellularLocation>
        <location evidence="1">Cell membrane</location>
        <topology evidence="1">Multi-pass membrane protein</topology>
    </subcellularLocation>
</comment>
<accession>A0A381S8P2</accession>
<keyword evidence="8 10" id="KW-0472">Membrane</keyword>
<dbReference type="AlphaFoldDB" id="A0A381S8P2"/>
<dbReference type="GO" id="GO:1903806">
    <property type="term" value="P:L-isoleucine import across plasma membrane"/>
    <property type="evidence" value="ECO:0007669"/>
    <property type="project" value="TreeGrafter"/>
</dbReference>
<dbReference type="InterPro" id="IPR052157">
    <property type="entry name" value="BCAA_transport_permease"/>
</dbReference>
<evidence type="ECO:0000256" key="5">
    <source>
        <dbReference type="ARBA" id="ARBA00022692"/>
    </source>
</evidence>
<evidence type="ECO:0000256" key="6">
    <source>
        <dbReference type="ARBA" id="ARBA00022970"/>
    </source>
</evidence>
<protein>
    <recommendedName>
        <fullName evidence="12">Branched-chain amino acid ABC transporter permease</fullName>
    </recommendedName>
</protein>
<keyword evidence="3" id="KW-1003">Cell membrane</keyword>
<dbReference type="GO" id="GO:0005304">
    <property type="term" value="F:L-valine transmembrane transporter activity"/>
    <property type="evidence" value="ECO:0007669"/>
    <property type="project" value="TreeGrafter"/>
</dbReference>
<dbReference type="GO" id="GO:0015188">
    <property type="term" value="F:L-isoleucine transmembrane transporter activity"/>
    <property type="evidence" value="ECO:0007669"/>
    <property type="project" value="TreeGrafter"/>
</dbReference>
<feature type="transmembrane region" description="Helical" evidence="10">
    <location>
        <begin position="6"/>
        <end position="30"/>
    </location>
</feature>
<keyword evidence="2" id="KW-0813">Transport</keyword>
<dbReference type="InterPro" id="IPR001851">
    <property type="entry name" value="ABC_transp_permease"/>
</dbReference>
<evidence type="ECO:0000256" key="8">
    <source>
        <dbReference type="ARBA" id="ARBA00023136"/>
    </source>
</evidence>
<dbReference type="GO" id="GO:0042941">
    <property type="term" value="P:D-alanine transmembrane transport"/>
    <property type="evidence" value="ECO:0007669"/>
    <property type="project" value="TreeGrafter"/>
</dbReference>
<feature type="transmembrane region" description="Helical" evidence="10">
    <location>
        <begin position="95"/>
        <end position="114"/>
    </location>
</feature>
<dbReference type="GO" id="GO:0015192">
    <property type="term" value="F:L-phenylalanine transmembrane transporter activity"/>
    <property type="evidence" value="ECO:0007669"/>
    <property type="project" value="TreeGrafter"/>
</dbReference>
<dbReference type="Pfam" id="PF02653">
    <property type="entry name" value="BPD_transp_2"/>
    <property type="match status" value="1"/>
</dbReference>
<proteinExistence type="inferred from homology"/>
<keyword evidence="5 10" id="KW-0812">Transmembrane</keyword>
<evidence type="ECO:0000256" key="1">
    <source>
        <dbReference type="ARBA" id="ARBA00004651"/>
    </source>
</evidence>
<keyword evidence="6" id="KW-0029">Amino-acid transport</keyword>
<dbReference type="GO" id="GO:0005886">
    <property type="term" value="C:plasma membrane"/>
    <property type="evidence" value="ECO:0007669"/>
    <property type="project" value="UniProtKB-SubCell"/>
</dbReference>
<feature type="transmembrane region" description="Helical" evidence="10">
    <location>
        <begin position="64"/>
        <end position="83"/>
    </location>
</feature>
<feature type="transmembrane region" description="Helical" evidence="10">
    <location>
        <begin position="142"/>
        <end position="162"/>
    </location>
</feature>
<evidence type="ECO:0000313" key="11">
    <source>
        <dbReference type="EMBL" id="SUZ99864.1"/>
    </source>
</evidence>
<dbReference type="PANTHER" id="PTHR11795">
    <property type="entry name" value="BRANCHED-CHAIN AMINO ACID TRANSPORT SYSTEM PERMEASE PROTEIN LIVH"/>
    <property type="match status" value="1"/>
</dbReference>
<feature type="non-terminal residue" evidence="11">
    <location>
        <position position="1"/>
    </location>
</feature>
<reference evidence="11" key="1">
    <citation type="submission" date="2018-05" db="EMBL/GenBank/DDBJ databases">
        <authorList>
            <person name="Lanie J.A."/>
            <person name="Ng W.-L."/>
            <person name="Kazmierczak K.M."/>
            <person name="Andrzejewski T.M."/>
            <person name="Davidsen T.M."/>
            <person name="Wayne K.J."/>
            <person name="Tettelin H."/>
            <person name="Glass J.I."/>
            <person name="Rusch D."/>
            <person name="Podicherti R."/>
            <person name="Tsui H.-C.T."/>
            <person name="Winkler M.E."/>
        </authorList>
    </citation>
    <scope>NUCLEOTIDE SEQUENCE</scope>
</reference>
<dbReference type="GO" id="GO:0015190">
    <property type="term" value="F:L-leucine transmembrane transporter activity"/>
    <property type="evidence" value="ECO:0007669"/>
    <property type="project" value="TreeGrafter"/>
</dbReference>
<evidence type="ECO:0000256" key="7">
    <source>
        <dbReference type="ARBA" id="ARBA00022989"/>
    </source>
</evidence>
<name>A0A381S8P2_9ZZZZ</name>
<dbReference type="CDD" id="cd06582">
    <property type="entry name" value="TM_PBP1_LivH_like"/>
    <property type="match status" value="1"/>
</dbReference>
<evidence type="ECO:0000256" key="3">
    <source>
        <dbReference type="ARBA" id="ARBA00022475"/>
    </source>
</evidence>
<dbReference type="PANTHER" id="PTHR11795:SF371">
    <property type="entry name" value="HIGH-AFFINITY BRANCHED-CHAIN AMINO ACID TRANSPORT SYSTEM PERMEASE PROTEIN LIVH"/>
    <property type="match status" value="1"/>
</dbReference>
<evidence type="ECO:0000256" key="10">
    <source>
        <dbReference type="SAM" id="Phobius"/>
    </source>
</evidence>
<feature type="transmembrane region" description="Helical" evidence="10">
    <location>
        <begin position="266"/>
        <end position="285"/>
    </location>
</feature>
<keyword evidence="4" id="KW-0997">Cell inner membrane</keyword>
<gene>
    <name evidence="11" type="ORF">METZ01_LOCUS52718</name>
</gene>
<dbReference type="GO" id="GO:0015808">
    <property type="term" value="P:L-alanine transport"/>
    <property type="evidence" value="ECO:0007669"/>
    <property type="project" value="TreeGrafter"/>
</dbReference>